<evidence type="ECO:0000259" key="6">
    <source>
        <dbReference type="Pfam" id="PF25137"/>
    </source>
</evidence>
<dbReference type="RefSeq" id="WP_013253425.1">
    <property type="nucleotide sequence ID" value="NC_014364.1"/>
</dbReference>
<keyword evidence="4" id="KW-0520">NAD</keyword>
<feature type="domain" description="Fe-containing alcohol dehydrogenase-like C-terminal" evidence="6">
    <location>
        <begin position="183"/>
        <end position="352"/>
    </location>
</feature>
<comment type="cofactor">
    <cofactor evidence="1">
        <name>Fe cation</name>
        <dbReference type="ChEBI" id="CHEBI:24875"/>
    </cofactor>
</comment>
<gene>
    <name evidence="7" type="ordered locus">Spirs_0826</name>
</gene>
<evidence type="ECO:0000256" key="3">
    <source>
        <dbReference type="ARBA" id="ARBA00023002"/>
    </source>
</evidence>
<comment type="similarity">
    <text evidence="2">Belongs to the iron-containing alcohol dehydrogenase family.</text>
</comment>
<dbReference type="SUPFAM" id="SSF56796">
    <property type="entry name" value="Dehydroquinate synthase-like"/>
    <property type="match status" value="1"/>
</dbReference>
<dbReference type="PANTHER" id="PTHR11496:SF102">
    <property type="entry name" value="ALCOHOL DEHYDROGENASE 4"/>
    <property type="match status" value="1"/>
</dbReference>
<keyword evidence="3" id="KW-0560">Oxidoreductase</keyword>
<dbReference type="HOGENOM" id="CLU_007207_0_0_12"/>
<dbReference type="PANTHER" id="PTHR11496">
    <property type="entry name" value="ALCOHOL DEHYDROGENASE"/>
    <property type="match status" value="1"/>
</dbReference>
<dbReference type="GO" id="GO:0046872">
    <property type="term" value="F:metal ion binding"/>
    <property type="evidence" value="ECO:0007669"/>
    <property type="project" value="InterPro"/>
</dbReference>
<evidence type="ECO:0000313" key="7">
    <source>
        <dbReference type="EMBL" id="ADK79961.1"/>
    </source>
</evidence>
<dbReference type="Gene3D" id="3.40.50.1970">
    <property type="match status" value="1"/>
</dbReference>
<dbReference type="STRING" id="573413.Spirs_0826"/>
<dbReference type="Proteomes" id="UP000002318">
    <property type="component" value="Chromosome"/>
</dbReference>
<dbReference type="PROSITE" id="PS00913">
    <property type="entry name" value="ADH_IRON_1"/>
    <property type="match status" value="1"/>
</dbReference>
<protein>
    <submittedName>
        <fullName evidence="7">Iron-containing alcohol dehydrogenase</fullName>
    </submittedName>
</protein>
<evidence type="ECO:0000256" key="1">
    <source>
        <dbReference type="ARBA" id="ARBA00001962"/>
    </source>
</evidence>
<evidence type="ECO:0000259" key="5">
    <source>
        <dbReference type="Pfam" id="PF00465"/>
    </source>
</evidence>
<dbReference type="AlphaFoldDB" id="E1RC81"/>
<dbReference type="InterPro" id="IPR039697">
    <property type="entry name" value="Alcohol_dehydrogenase_Fe"/>
</dbReference>
<proteinExistence type="inferred from homology"/>
<dbReference type="FunFam" id="3.40.50.1970:FF:000003">
    <property type="entry name" value="Alcohol dehydrogenase, iron-containing"/>
    <property type="match status" value="1"/>
</dbReference>
<evidence type="ECO:0000256" key="2">
    <source>
        <dbReference type="ARBA" id="ARBA00007358"/>
    </source>
</evidence>
<dbReference type="Gene3D" id="1.20.1090.10">
    <property type="entry name" value="Dehydroquinate synthase-like - alpha domain"/>
    <property type="match status" value="1"/>
</dbReference>
<evidence type="ECO:0000256" key="4">
    <source>
        <dbReference type="ARBA" id="ARBA00023027"/>
    </source>
</evidence>
<feature type="domain" description="Alcohol dehydrogenase iron-type/glycerol dehydrogenase GldA" evidence="5">
    <location>
        <begin position="8"/>
        <end position="172"/>
    </location>
</feature>
<organism evidence="7 8">
    <name type="scientific">Sediminispirochaeta smaragdinae (strain DSM 11293 / JCM 15392 / SEBR 4228)</name>
    <name type="common">Spirochaeta smaragdinae</name>
    <dbReference type="NCBI Taxonomy" id="573413"/>
    <lineage>
        <taxon>Bacteria</taxon>
        <taxon>Pseudomonadati</taxon>
        <taxon>Spirochaetota</taxon>
        <taxon>Spirochaetia</taxon>
        <taxon>Spirochaetales</taxon>
        <taxon>Spirochaetaceae</taxon>
        <taxon>Sediminispirochaeta</taxon>
    </lineage>
</organism>
<dbReference type="KEGG" id="ssm:Spirs_0826"/>
<reference evidence="7 8" key="1">
    <citation type="journal article" date="2010" name="Stand. Genomic Sci.">
        <title>Complete genome sequence of Spirochaeta smaragdinae type strain (SEBR 4228).</title>
        <authorList>
            <person name="Mavromatis K."/>
            <person name="Yasawong M."/>
            <person name="Chertkov O."/>
            <person name="Lapidus A."/>
            <person name="Lucas S."/>
            <person name="Nolan M."/>
            <person name="Del Rio T.G."/>
            <person name="Tice H."/>
            <person name="Cheng J.F."/>
            <person name="Pitluck S."/>
            <person name="Liolios K."/>
            <person name="Ivanova N."/>
            <person name="Tapia R."/>
            <person name="Han C."/>
            <person name="Bruce D."/>
            <person name="Goodwin L."/>
            <person name="Pati A."/>
            <person name="Chen A."/>
            <person name="Palaniappan K."/>
            <person name="Land M."/>
            <person name="Hauser L."/>
            <person name="Chang Y.J."/>
            <person name="Jeffries C.D."/>
            <person name="Detter J.C."/>
            <person name="Rohde M."/>
            <person name="Brambilla E."/>
            <person name="Spring S."/>
            <person name="Goker M."/>
            <person name="Sikorski J."/>
            <person name="Woyke T."/>
            <person name="Bristow J."/>
            <person name="Eisen J.A."/>
            <person name="Markowitz V."/>
            <person name="Hugenholtz P."/>
            <person name="Klenk H.P."/>
            <person name="Kyrpides N.C."/>
        </authorList>
    </citation>
    <scope>NUCLEOTIDE SEQUENCE [LARGE SCALE GENOMIC DNA]</scope>
    <source>
        <strain evidence="8">DSM 11293 / JCM 15392 / SEBR 4228</strain>
    </source>
</reference>
<accession>E1RC81</accession>
<dbReference type="eggNOG" id="COG1454">
    <property type="taxonomic scope" value="Bacteria"/>
</dbReference>
<dbReference type="InterPro" id="IPR018211">
    <property type="entry name" value="ADH_Fe_CS"/>
</dbReference>
<name>E1RC81_SEDSS</name>
<keyword evidence="8" id="KW-1185">Reference proteome</keyword>
<dbReference type="EMBL" id="CP002116">
    <property type="protein sequence ID" value="ADK79961.1"/>
    <property type="molecule type" value="Genomic_DNA"/>
</dbReference>
<dbReference type="CDD" id="cd08196">
    <property type="entry name" value="Fe-ADH-like"/>
    <property type="match status" value="1"/>
</dbReference>
<dbReference type="InterPro" id="IPR001670">
    <property type="entry name" value="ADH_Fe/GldA"/>
</dbReference>
<sequence length="375" mass="41421">MEYSIYMPVNIQFGEGMVKRIDQFCSPKDRILFICDPVIEQMGLRKKIADNLKNSDISVFSDVEPNPSVHTVNKALRIAKENKIDLCIGLGGGSSLDTAKAVACISSADGSFEDYLYGKQVVKGRKKLILIPTTAGTGSECTCVGVYTDTEKNRKTGYRTPYFYCDTAIVDPELTYSVPSSVTAATGIDAFTHALEAYWNTSSNSLCRGAAMYACRDVLKNLYSCYEDPQNKTARSSLSNASMLGGWAFGQVRTTLIHALSFPFADYFHVPHGIACALSLVPVMRYAVSNEPDCLTELACFCSYPSTKDLIAEVENMINRMNLLSSIPDIHISPAEMRDIAEKACALEYAHLIPGDIDVERLTFLLNDFLRRVFE</sequence>
<dbReference type="Pfam" id="PF25137">
    <property type="entry name" value="ADH_Fe_C"/>
    <property type="match status" value="1"/>
</dbReference>
<evidence type="ECO:0000313" key="8">
    <source>
        <dbReference type="Proteomes" id="UP000002318"/>
    </source>
</evidence>
<dbReference type="Pfam" id="PF00465">
    <property type="entry name" value="Fe-ADH"/>
    <property type="match status" value="1"/>
</dbReference>
<dbReference type="GO" id="GO:0004022">
    <property type="term" value="F:alcohol dehydrogenase (NAD+) activity"/>
    <property type="evidence" value="ECO:0007669"/>
    <property type="project" value="TreeGrafter"/>
</dbReference>
<dbReference type="InterPro" id="IPR056798">
    <property type="entry name" value="ADH_Fe_C"/>
</dbReference>